<evidence type="ECO:0008006" key="3">
    <source>
        <dbReference type="Google" id="ProtNLM"/>
    </source>
</evidence>
<reference evidence="1 2" key="1">
    <citation type="submission" date="2015-01" db="EMBL/GenBank/DDBJ databases">
        <title>The Genome Sequence of Exophiala oligosperma CBS72588.</title>
        <authorList>
            <consortium name="The Broad Institute Genomics Platform"/>
            <person name="Cuomo C."/>
            <person name="de Hoog S."/>
            <person name="Gorbushina A."/>
            <person name="Stielow B."/>
            <person name="Teixiera M."/>
            <person name="Abouelleil A."/>
            <person name="Chapman S.B."/>
            <person name="Priest M."/>
            <person name="Young S.K."/>
            <person name="Wortman J."/>
            <person name="Nusbaum C."/>
            <person name="Birren B."/>
        </authorList>
    </citation>
    <scope>NUCLEOTIDE SEQUENCE [LARGE SCALE GENOMIC DNA]</scope>
    <source>
        <strain evidence="1 2">CBS 72588</strain>
    </source>
</reference>
<dbReference type="RefSeq" id="XP_016266318.1">
    <property type="nucleotide sequence ID" value="XM_016402421.1"/>
</dbReference>
<dbReference type="Gene3D" id="3.30.230.100">
    <property type="match status" value="1"/>
</dbReference>
<dbReference type="OrthoDB" id="5407417at2759"/>
<keyword evidence="2" id="KW-1185">Reference proteome</keyword>
<dbReference type="VEuPathDB" id="FungiDB:PV06_01793"/>
<dbReference type="Proteomes" id="UP000053342">
    <property type="component" value="Unassembled WGS sequence"/>
</dbReference>
<gene>
    <name evidence="1" type="ORF">PV06_01793</name>
</gene>
<protein>
    <recommendedName>
        <fullName evidence="3">Proteasome assembly chaperone 4</fullName>
    </recommendedName>
</protein>
<accession>A0A0D2C8H7</accession>
<name>A0A0D2C8H7_9EURO</name>
<dbReference type="AlphaFoldDB" id="A0A0D2C8H7"/>
<proteinExistence type="predicted"/>
<sequence length="141" mass="15681">MSTQATMEGPSFQPIEMSFPLPKHPHLNFHAHMSCLGNCVMIHLTTTDLDQSHTSVPPLGSFVYAMPHLRHDSTAISTPLITSGSSIDYATRMAKILARRMRQPVYVGCSMNFAGTTAEEEMEGLTVAVTEIMRQWNERKS</sequence>
<evidence type="ECO:0000313" key="1">
    <source>
        <dbReference type="EMBL" id="KIW46102.1"/>
    </source>
</evidence>
<dbReference type="InterPro" id="IPR032157">
    <property type="entry name" value="PAC4"/>
</dbReference>
<organism evidence="1 2">
    <name type="scientific">Exophiala oligosperma</name>
    <dbReference type="NCBI Taxonomy" id="215243"/>
    <lineage>
        <taxon>Eukaryota</taxon>
        <taxon>Fungi</taxon>
        <taxon>Dikarya</taxon>
        <taxon>Ascomycota</taxon>
        <taxon>Pezizomycotina</taxon>
        <taxon>Eurotiomycetes</taxon>
        <taxon>Chaetothyriomycetidae</taxon>
        <taxon>Chaetothyriales</taxon>
        <taxon>Herpotrichiellaceae</taxon>
        <taxon>Exophiala</taxon>
    </lineage>
</organism>
<dbReference type="HOGENOM" id="CLU_108992_0_0_1"/>
<evidence type="ECO:0000313" key="2">
    <source>
        <dbReference type="Proteomes" id="UP000053342"/>
    </source>
</evidence>
<dbReference type="Pfam" id="PF16093">
    <property type="entry name" value="PAC4"/>
    <property type="match status" value="1"/>
</dbReference>
<dbReference type="GeneID" id="27353867"/>
<dbReference type="EMBL" id="KN847333">
    <property type="protein sequence ID" value="KIW46102.1"/>
    <property type="molecule type" value="Genomic_DNA"/>
</dbReference>
<dbReference type="GO" id="GO:0043248">
    <property type="term" value="P:proteasome assembly"/>
    <property type="evidence" value="ECO:0007669"/>
    <property type="project" value="InterPro"/>
</dbReference>